<comment type="caution">
    <text evidence="1">The sequence shown here is derived from an EMBL/GenBank/DDBJ whole genome shotgun (WGS) entry which is preliminary data.</text>
</comment>
<organism evidence="1 2">
    <name type="scientific">Ixodes persulcatus</name>
    <name type="common">Taiga tick</name>
    <dbReference type="NCBI Taxonomy" id="34615"/>
    <lineage>
        <taxon>Eukaryota</taxon>
        <taxon>Metazoa</taxon>
        <taxon>Ecdysozoa</taxon>
        <taxon>Arthropoda</taxon>
        <taxon>Chelicerata</taxon>
        <taxon>Arachnida</taxon>
        <taxon>Acari</taxon>
        <taxon>Parasitiformes</taxon>
        <taxon>Ixodida</taxon>
        <taxon>Ixodoidea</taxon>
        <taxon>Ixodidae</taxon>
        <taxon>Ixodinae</taxon>
        <taxon>Ixodes</taxon>
    </lineage>
</organism>
<dbReference type="EMBL" id="JABSTQ010003822">
    <property type="protein sequence ID" value="KAG0443114.1"/>
    <property type="molecule type" value="Genomic_DNA"/>
</dbReference>
<name>A0AC60QU31_IXOPE</name>
<protein>
    <submittedName>
        <fullName evidence="1">Uncharacterized protein</fullName>
    </submittedName>
</protein>
<keyword evidence="2" id="KW-1185">Reference proteome</keyword>
<sequence length="149" mass="15058">MSKTFDHVKCPGALPCDGPGVSGDRPVPAGGRRGSRLDLPAGRGARRVGGRRHSLEPVLGAAAHFGGDAAEGARPRGEKTLAATTAGPGPSENMAPPTPDGGERRAADVTVPGASSREPRPSPRRRATGSARGVVQTPSALHVRPAARG</sequence>
<evidence type="ECO:0000313" key="2">
    <source>
        <dbReference type="Proteomes" id="UP000805193"/>
    </source>
</evidence>
<reference evidence="1 2" key="1">
    <citation type="journal article" date="2020" name="Cell">
        <title>Large-Scale Comparative Analyses of Tick Genomes Elucidate Their Genetic Diversity and Vector Capacities.</title>
        <authorList>
            <consortium name="Tick Genome and Microbiome Consortium (TIGMIC)"/>
            <person name="Jia N."/>
            <person name="Wang J."/>
            <person name="Shi W."/>
            <person name="Du L."/>
            <person name="Sun Y."/>
            <person name="Zhan W."/>
            <person name="Jiang J.F."/>
            <person name="Wang Q."/>
            <person name="Zhang B."/>
            <person name="Ji P."/>
            <person name="Bell-Sakyi L."/>
            <person name="Cui X.M."/>
            <person name="Yuan T.T."/>
            <person name="Jiang B.G."/>
            <person name="Yang W.F."/>
            <person name="Lam T.T."/>
            <person name="Chang Q.C."/>
            <person name="Ding S.J."/>
            <person name="Wang X.J."/>
            <person name="Zhu J.G."/>
            <person name="Ruan X.D."/>
            <person name="Zhao L."/>
            <person name="Wei J.T."/>
            <person name="Ye R.Z."/>
            <person name="Que T.C."/>
            <person name="Du C.H."/>
            <person name="Zhou Y.H."/>
            <person name="Cheng J.X."/>
            <person name="Dai P.F."/>
            <person name="Guo W.B."/>
            <person name="Han X.H."/>
            <person name="Huang E.J."/>
            <person name="Li L.F."/>
            <person name="Wei W."/>
            <person name="Gao Y.C."/>
            <person name="Liu J.Z."/>
            <person name="Shao H.Z."/>
            <person name="Wang X."/>
            <person name="Wang C.C."/>
            <person name="Yang T.C."/>
            <person name="Huo Q.B."/>
            <person name="Li W."/>
            <person name="Chen H.Y."/>
            <person name="Chen S.E."/>
            <person name="Zhou L.G."/>
            <person name="Ni X.B."/>
            <person name="Tian J.H."/>
            <person name="Sheng Y."/>
            <person name="Liu T."/>
            <person name="Pan Y.S."/>
            <person name="Xia L.Y."/>
            <person name="Li J."/>
            <person name="Zhao F."/>
            <person name="Cao W.C."/>
        </authorList>
    </citation>
    <scope>NUCLEOTIDE SEQUENCE [LARGE SCALE GENOMIC DNA]</scope>
    <source>
        <strain evidence="1">Iper-2018</strain>
    </source>
</reference>
<dbReference type="Proteomes" id="UP000805193">
    <property type="component" value="Unassembled WGS sequence"/>
</dbReference>
<evidence type="ECO:0000313" key="1">
    <source>
        <dbReference type="EMBL" id="KAG0443114.1"/>
    </source>
</evidence>
<proteinExistence type="predicted"/>
<accession>A0AC60QU31</accession>
<gene>
    <name evidence="1" type="ORF">HPB47_015274</name>
</gene>